<reference evidence="1 2" key="1">
    <citation type="submission" date="2016-07" db="EMBL/GenBank/DDBJ databases">
        <title>Pervasive Adenine N6-methylation of Active Genes in Fungi.</title>
        <authorList>
            <consortium name="DOE Joint Genome Institute"/>
            <person name="Mondo S.J."/>
            <person name="Dannebaum R.O."/>
            <person name="Kuo R.C."/>
            <person name="Labutti K."/>
            <person name="Haridas S."/>
            <person name="Kuo A."/>
            <person name="Salamov A."/>
            <person name="Ahrendt S.R."/>
            <person name="Lipzen A."/>
            <person name="Sullivan W."/>
            <person name="Andreopoulos W.B."/>
            <person name="Clum A."/>
            <person name="Lindquist E."/>
            <person name="Daum C."/>
            <person name="Ramamoorthy G.K."/>
            <person name="Gryganskyi A."/>
            <person name="Culley D."/>
            <person name="Magnuson J.K."/>
            <person name="James T.Y."/>
            <person name="O'Malley M.A."/>
            <person name="Stajich J.E."/>
            <person name="Spatafora J.W."/>
            <person name="Visel A."/>
            <person name="Grigoriev I.V."/>
        </authorList>
    </citation>
    <scope>NUCLEOTIDE SEQUENCE [LARGE SCALE GENOMIC DNA]</scope>
    <source>
        <strain evidence="1 2">CBS 115471</strain>
    </source>
</reference>
<proteinExistence type="predicted"/>
<keyword evidence="2" id="KW-1185">Reference proteome</keyword>
<evidence type="ECO:0000313" key="2">
    <source>
        <dbReference type="Proteomes" id="UP000193144"/>
    </source>
</evidence>
<dbReference type="AlphaFoldDB" id="A0A1Y1ZVJ0"/>
<dbReference type="Proteomes" id="UP000193144">
    <property type="component" value="Unassembled WGS sequence"/>
</dbReference>
<comment type="caution">
    <text evidence="1">The sequence shown here is derived from an EMBL/GenBank/DDBJ whole genome shotgun (WGS) entry which is preliminary data.</text>
</comment>
<gene>
    <name evidence="1" type="ORF">BCR34DRAFT_647743</name>
</gene>
<evidence type="ECO:0000313" key="1">
    <source>
        <dbReference type="EMBL" id="ORY13795.1"/>
    </source>
</evidence>
<dbReference type="EMBL" id="MCFA01000038">
    <property type="protein sequence ID" value="ORY13795.1"/>
    <property type="molecule type" value="Genomic_DNA"/>
</dbReference>
<accession>A0A1Y1ZVJ0</accession>
<organism evidence="1 2">
    <name type="scientific">Clohesyomyces aquaticus</name>
    <dbReference type="NCBI Taxonomy" id="1231657"/>
    <lineage>
        <taxon>Eukaryota</taxon>
        <taxon>Fungi</taxon>
        <taxon>Dikarya</taxon>
        <taxon>Ascomycota</taxon>
        <taxon>Pezizomycotina</taxon>
        <taxon>Dothideomycetes</taxon>
        <taxon>Pleosporomycetidae</taxon>
        <taxon>Pleosporales</taxon>
        <taxon>Lindgomycetaceae</taxon>
        <taxon>Clohesyomyces</taxon>
    </lineage>
</organism>
<protein>
    <submittedName>
        <fullName evidence="1">Uncharacterized protein</fullName>
    </submittedName>
</protein>
<name>A0A1Y1ZVJ0_9PLEO</name>
<sequence>MRLPLELPTPVWNLVAAVHSNSSPVPSSSYPLLQRIIIITVFTVTTHPYLPTITKLLTPDPEQKRRLRVILRLKPETNPEPEALPPITCRTCFPKSGKTALCNIGARHLQELLDEIQEVQAQVQDLSRDIFMNGLVADPRLVIALQYAVDVGWVDTLVAGNPVSQIQFFESAEFGPKPYKLDVPATMRYLIRAGFVEERDDTFDPTKRIWLCKDPEIRAFINEWLV</sequence>